<dbReference type="PANTHER" id="PTHR38705:SF1">
    <property type="entry name" value="PROTEIN RDS1"/>
    <property type="match status" value="1"/>
</dbReference>
<organism evidence="2 3">
    <name type="scientific">Penicillium cinerascens</name>
    <dbReference type="NCBI Taxonomy" id="70096"/>
    <lineage>
        <taxon>Eukaryota</taxon>
        <taxon>Fungi</taxon>
        <taxon>Dikarya</taxon>
        <taxon>Ascomycota</taxon>
        <taxon>Pezizomycotina</taxon>
        <taxon>Eurotiomycetes</taxon>
        <taxon>Eurotiomycetidae</taxon>
        <taxon>Eurotiales</taxon>
        <taxon>Aspergillaceae</taxon>
        <taxon>Penicillium</taxon>
    </lineage>
</organism>
<dbReference type="InterPro" id="IPR039254">
    <property type="entry name" value="Rds1"/>
</dbReference>
<reference evidence="2" key="1">
    <citation type="submission" date="2022-12" db="EMBL/GenBank/DDBJ databases">
        <authorList>
            <person name="Petersen C."/>
        </authorList>
    </citation>
    <scope>NUCLEOTIDE SEQUENCE</scope>
    <source>
        <strain evidence="2">IBT 15544</strain>
    </source>
</reference>
<feature type="signal peptide" evidence="1">
    <location>
        <begin position="1"/>
        <end position="19"/>
    </location>
</feature>
<dbReference type="PANTHER" id="PTHR38705">
    <property type="entry name" value="PROTEIN RDS1"/>
    <property type="match status" value="1"/>
</dbReference>
<dbReference type="GeneID" id="83175241"/>
<keyword evidence="3" id="KW-1185">Reference proteome</keyword>
<dbReference type="OrthoDB" id="2098436at2759"/>
<dbReference type="Pfam" id="PF13668">
    <property type="entry name" value="Ferritin_2"/>
    <property type="match status" value="1"/>
</dbReference>
<dbReference type="EMBL" id="JAPQKR010000004">
    <property type="protein sequence ID" value="KAJ5218779.1"/>
    <property type="molecule type" value="Genomic_DNA"/>
</dbReference>
<evidence type="ECO:0000256" key="1">
    <source>
        <dbReference type="SAM" id="SignalP"/>
    </source>
</evidence>
<dbReference type="AlphaFoldDB" id="A0A9W9TDU0"/>
<evidence type="ECO:0000313" key="3">
    <source>
        <dbReference type="Proteomes" id="UP001150904"/>
    </source>
</evidence>
<evidence type="ECO:0000313" key="2">
    <source>
        <dbReference type="EMBL" id="KAJ5218779.1"/>
    </source>
</evidence>
<reference evidence="2" key="2">
    <citation type="journal article" date="2023" name="IMA Fungus">
        <title>Comparative genomic study of the Penicillium genus elucidates a diverse pangenome and 15 lateral gene transfer events.</title>
        <authorList>
            <person name="Petersen C."/>
            <person name="Sorensen T."/>
            <person name="Nielsen M.R."/>
            <person name="Sondergaard T.E."/>
            <person name="Sorensen J.L."/>
            <person name="Fitzpatrick D.A."/>
            <person name="Frisvad J.C."/>
            <person name="Nielsen K.L."/>
        </authorList>
    </citation>
    <scope>NUCLEOTIDE SEQUENCE</scope>
    <source>
        <strain evidence="2">IBT 15544</strain>
    </source>
</reference>
<keyword evidence="1" id="KW-0732">Signal</keyword>
<gene>
    <name evidence="2" type="ORF">N7498_000878</name>
</gene>
<sequence>MWESLLMLSALGSLPFISASPLEVRQDSPSMSMSVTTIFGPPTHSFHTSQPHTPFSGTPSTTGALTATSIGKGITEAASIAPAETTYHGDGKLHNPEPAPYVPAGGVGTNGSIPVYNAKSDFDYESLALALYQEWIELDLFNDGLRRFSAEDFTAAGLNQADRELIAFMAQQEVGHATLISNMLGAQAPQQCQYNYPYTNVREYLDFCQKLTRFGESGVYGFLSHLNSREAATLLTQSITTEARQQMIFRQFEGLFPMPVWFEVGVPQSWAWTLLAPYISSCPSNQTRLVWQNFPGLTILNQPSLFTGGNSSNATASAMNNTLGAGTNVAKFSSGSGSDSSGVNGTYGSLVTPQNYTRLSFPGRQVALQWDNPGQLVGPNNSYVTSTSAGSPKYVAWVSQLNVTYTPLNVSGNRGSTIQPDMETYEGDPAINGTMFIAITDSNPFLTPFNISMINPHVVAGPALYQAG</sequence>
<comment type="caution">
    <text evidence="2">The sequence shown here is derived from an EMBL/GenBank/DDBJ whole genome shotgun (WGS) entry which is preliminary data.</text>
</comment>
<feature type="chain" id="PRO_5040720054" evidence="1">
    <location>
        <begin position="20"/>
        <end position="468"/>
    </location>
</feature>
<dbReference type="RefSeq" id="XP_058313352.1">
    <property type="nucleotide sequence ID" value="XM_058447941.1"/>
</dbReference>
<name>A0A9W9TDU0_9EURO</name>
<proteinExistence type="predicted"/>
<dbReference type="Proteomes" id="UP001150904">
    <property type="component" value="Unassembled WGS sequence"/>
</dbReference>
<protein>
    <submittedName>
        <fullName evidence="2">Protein rds1</fullName>
    </submittedName>
</protein>
<accession>A0A9W9TDU0</accession>